<dbReference type="PROSITE" id="PS51257">
    <property type="entry name" value="PROKAR_LIPOPROTEIN"/>
    <property type="match status" value="1"/>
</dbReference>
<evidence type="ECO:0000313" key="7">
    <source>
        <dbReference type="EMBL" id="MBX7487375.1"/>
    </source>
</evidence>
<proteinExistence type="predicted"/>
<name>A0ABS7JBI0_9SPHN</name>
<organism evidence="7 8">
    <name type="scientific">Qipengyuania pacifica</name>
    <dbReference type="NCBI Taxonomy" id="2860199"/>
    <lineage>
        <taxon>Bacteria</taxon>
        <taxon>Pseudomonadati</taxon>
        <taxon>Pseudomonadota</taxon>
        <taxon>Alphaproteobacteria</taxon>
        <taxon>Sphingomonadales</taxon>
        <taxon>Erythrobacteraceae</taxon>
        <taxon>Qipengyuania</taxon>
    </lineage>
</organism>
<dbReference type="RefSeq" id="WP_221596846.1">
    <property type="nucleotide sequence ID" value="NZ_JAIGNQ010000001.1"/>
</dbReference>
<dbReference type="PRINTS" id="PR01021">
    <property type="entry name" value="OMPADOMAIN"/>
</dbReference>
<dbReference type="SUPFAM" id="SSF103088">
    <property type="entry name" value="OmpA-like"/>
    <property type="match status" value="1"/>
</dbReference>
<evidence type="ECO:0000256" key="5">
    <source>
        <dbReference type="SAM" id="MobiDB-lite"/>
    </source>
</evidence>
<evidence type="ECO:0000256" key="1">
    <source>
        <dbReference type="ARBA" id="ARBA00004442"/>
    </source>
</evidence>
<accession>A0ABS7JBI0</accession>
<dbReference type="PANTHER" id="PTHR30329:SF21">
    <property type="entry name" value="LIPOPROTEIN YIAD-RELATED"/>
    <property type="match status" value="1"/>
</dbReference>
<dbReference type="Pfam" id="PF00691">
    <property type="entry name" value="OmpA"/>
    <property type="match status" value="1"/>
</dbReference>
<comment type="subcellular location">
    <subcellularLocation>
        <location evidence="1">Cell outer membrane</location>
    </subcellularLocation>
</comment>
<keyword evidence="8" id="KW-1185">Reference proteome</keyword>
<dbReference type="InterPro" id="IPR006665">
    <property type="entry name" value="OmpA-like"/>
</dbReference>
<feature type="domain" description="OmpA-like" evidence="6">
    <location>
        <begin position="222"/>
        <end position="345"/>
    </location>
</feature>
<dbReference type="PANTHER" id="PTHR30329">
    <property type="entry name" value="STATOR ELEMENT OF FLAGELLAR MOTOR COMPLEX"/>
    <property type="match status" value="1"/>
</dbReference>
<dbReference type="InterPro" id="IPR036737">
    <property type="entry name" value="OmpA-like_sf"/>
</dbReference>
<dbReference type="Proteomes" id="UP000776651">
    <property type="component" value="Unassembled WGS sequence"/>
</dbReference>
<dbReference type="Gene3D" id="3.30.1330.60">
    <property type="entry name" value="OmpA-like domain"/>
    <property type="match status" value="1"/>
</dbReference>
<dbReference type="InterPro" id="IPR006664">
    <property type="entry name" value="OMP_bac"/>
</dbReference>
<evidence type="ECO:0000313" key="8">
    <source>
        <dbReference type="Proteomes" id="UP000776651"/>
    </source>
</evidence>
<evidence type="ECO:0000256" key="2">
    <source>
        <dbReference type="ARBA" id="ARBA00023136"/>
    </source>
</evidence>
<evidence type="ECO:0000256" key="3">
    <source>
        <dbReference type="ARBA" id="ARBA00023237"/>
    </source>
</evidence>
<reference evidence="7 8" key="1">
    <citation type="submission" date="2021-08" db="EMBL/GenBank/DDBJ databases">
        <title>Comparative Genomics Analysis of the Genus Qipengyuania Reveals Extensive Genetic Diversity and Metabolic Versatility, Including the Description of Fifteen Novel Species.</title>
        <authorList>
            <person name="Liu Y."/>
        </authorList>
    </citation>
    <scope>NUCLEOTIDE SEQUENCE [LARGE SCALE GENOMIC DNA]</scope>
    <source>
        <strain evidence="7 8">GH25</strain>
    </source>
</reference>
<keyword evidence="3" id="KW-0998">Cell outer membrane</keyword>
<protein>
    <submittedName>
        <fullName evidence="7">OmpA family protein</fullName>
    </submittedName>
</protein>
<sequence>MRKTLATLSMAAILVAGCSVKEDDNQAEGSTISTSDQADEAAASDDGALYADGEAMPLDIEQTHPTGTSIALESIRATPTETLVTMTINNGADFPVTLNGFGGAYLFGPDGGKLEVQAPANNERLEIPPGQQVRAELVFKGRLSQGGPATLFFNEAKYLEDDDSRYPGFRIPMQLTSAAFTEDGAKKKSSSLRLIGSAPGASARSASSVSTLRSELEAKETDRGTLVSLPGDVLFDTDKAEIRAAARPTLDKLAELIKSDSSAKVAVEGHTDSQGDDAYNQRLSERRAQAVRDYLKDVRQVPADRMTVKGLGESRPVAQNMTPDGKENASGMQKNRRVEVVIAKS</sequence>
<gene>
    <name evidence="7" type="ORF">K3177_02490</name>
</gene>
<dbReference type="PROSITE" id="PS51123">
    <property type="entry name" value="OMPA_2"/>
    <property type="match status" value="1"/>
</dbReference>
<dbReference type="CDD" id="cd07185">
    <property type="entry name" value="OmpA_C-like"/>
    <property type="match status" value="1"/>
</dbReference>
<feature type="region of interest" description="Disordered" evidence="5">
    <location>
        <begin position="309"/>
        <end position="334"/>
    </location>
</feature>
<evidence type="ECO:0000256" key="4">
    <source>
        <dbReference type="PROSITE-ProRule" id="PRU00473"/>
    </source>
</evidence>
<dbReference type="InterPro" id="IPR050330">
    <property type="entry name" value="Bact_OuterMem_StrucFunc"/>
</dbReference>
<dbReference type="EMBL" id="JAIGNQ010000001">
    <property type="protein sequence ID" value="MBX7487375.1"/>
    <property type="molecule type" value="Genomic_DNA"/>
</dbReference>
<comment type="caution">
    <text evidence="7">The sequence shown here is derived from an EMBL/GenBank/DDBJ whole genome shotgun (WGS) entry which is preliminary data.</text>
</comment>
<evidence type="ECO:0000259" key="6">
    <source>
        <dbReference type="PROSITE" id="PS51123"/>
    </source>
</evidence>
<keyword evidence="2 4" id="KW-0472">Membrane</keyword>